<gene>
    <name evidence="8" type="ORF">WHR41_06284</name>
</gene>
<keyword evidence="5" id="KW-0326">Glycosidase</keyword>
<evidence type="ECO:0000256" key="3">
    <source>
        <dbReference type="ARBA" id="ARBA00023211"/>
    </source>
</evidence>
<dbReference type="GO" id="GO:0046872">
    <property type="term" value="F:metal ion binding"/>
    <property type="evidence" value="ECO:0007669"/>
    <property type="project" value="UniProtKB-KW"/>
</dbReference>
<dbReference type="InterPro" id="IPR022830">
    <property type="entry name" value="Indigdn_synthA-like"/>
</dbReference>
<evidence type="ECO:0000313" key="8">
    <source>
        <dbReference type="EMBL" id="KAL1584465.1"/>
    </source>
</evidence>
<keyword evidence="3" id="KW-0464">Manganese</keyword>
<dbReference type="GeneID" id="96007727"/>
<dbReference type="GO" id="GO:0004730">
    <property type="term" value="F:pseudouridylate synthase activity"/>
    <property type="evidence" value="ECO:0007669"/>
    <property type="project" value="InterPro"/>
</dbReference>
<dbReference type="AlphaFoldDB" id="A0AB34KLI2"/>
<keyword evidence="2" id="KW-0378">Hydrolase</keyword>
<reference evidence="8 9" key="1">
    <citation type="journal article" date="2020" name="Microbiol. Resour. Announc.">
        <title>Draft Genome Sequence of a Cladosporium Species Isolated from the Mesophotic Ascidian Didemnum maculosum.</title>
        <authorList>
            <person name="Gioti A."/>
            <person name="Siaperas R."/>
            <person name="Nikolaivits E."/>
            <person name="Le Goff G."/>
            <person name="Ouazzani J."/>
            <person name="Kotoulas G."/>
            <person name="Topakas E."/>
        </authorList>
    </citation>
    <scope>NUCLEOTIDE SEQUENCE [LARGE SCALE GENOMIC DNA]</scope>
    <source>
        <strain evidence="8 9">TM138-S3</strain>
    </source>
</reference>
<dbReference type="HAMAP" id="MF_01876">
    <property type="entry name" value="PsiMP_glycosidase"/>
    <property type="match status" value="1"/>
</dbReference>
<dbReference type="CDD" id="cd01941">
    <property type="entry name" value="YeiC_kinase_like"/>
    <property type="match status" value="1"/>
</dbReference>
<dbReference type="InterPro" id="IPR011611">
    <property type="entry name" value="PfkB_dom"/>
</dbReference>
<dbReference type="PANTHER" id="PTHR42909:SF1">
    <property type="entry name" value="CARBOHYDRATE KINASE PFKB DOMAIN-CONTAINING PROTEIN"/>
    <property type="match status" value="1"/>
</dbReference>
<dbReference type="InterPro" id="IPR029056">
    <property type="entry name" value="Ribokinase-like"/>
</dbReference>
<name>A0AB34KLI2_9PEZI</name>
<comment type="caution">
    <text evidence="8">The sequence shown here is derived from an EMBL/GenBank/DDBJ whole genome shotgun (WGS) entry which is preliminary data.</text>
</comment>
<dbReference type="InterPro" id="IPR007342">
    <property type="entry name" value="PsuG"/>
</dbReference>
<proteinExistence type="inferred from homology"/>
<evidence type="ECO:0000256" key="4">
    <source>
        <dbReference type="ARBA" id="ARBA00023239"/>
    </source>
</evidence>
<dbReference type="Pfam" id="PF00294">
    <property type="entry name" value="PfkB"/>
    <property type="match status" value="1"/>
</dbReference>
<dbReference type="Pfam" id="PF04227">
    <property type="entry name" value="Indigoidine_A"/>
    <property type="match status" value="1"/>
</dbReference>
<feature type="region of interest" description="Disordered" evidence="6">
    <location>
        <begin position="351"/>
        <end position="375"/>
    </location>
</feature>
<dbReference type="PANTHER" id="PTHR42909">
    <property type="entry name" value="ZGC:136858"/>
    <property type="match status" value="1"/>
</dbReference>
<accession>A0AB34KLI2</accession>
<feature type="domain" description="Carbohydrate kinase PfkB" evidence="7">
    <location>
        <begin position="438"/>
        <end position="642"/>
    </location>
</feature>
<dbReference type="Proteomes" id="UP000803884">
    <property type="component" value="Unassembled WGS sequence"/>
</dbReference>
<protein>
    <recommendedName>
        <fullName evidence="7">Carbohydrate kinase PfkB domain-containing protein</fullName>
    </recommendedName>
</protein>
<evidence type="ECO:0000256" key="1">
    <source>
        <dbReference type="ARBA" id="ARBA00022723"/>
    </source>
</evidence>
<evidence type="ECO:0000259" key="7">
    <source>
        <dbReference type="Pfam" id="PF00294"/>
    </source>
</evidence>
<dbReference type="Gene3D" id="3.40.1190.20">
    <property type="match status" value="1"/>
</dbReference>
<evidence type="ECO:0000256" key="2">
    <source>
        <dbReference type="ARBA" id="ARBA00022801"/>
    </source>
</evidence>
<keyword evidence="9" id="KW-1185">Reference proteome</keyword>
<evidence type="ECO:0000256" key="6">
    <source>
        <dbReference type="SAM" id="MobiDB-lite"/>
    </source>
</evidence>
<dbReference type="GO" id="GO:0016798">
    <property type="term" value="F:hydrolase activity, acting on glycosyl bonds"/>
    <property type="evidence" value="ECO:0007669"/>
    <property type="project" value="UniProtKB-KW"/>
</dbReference>
<sequence length="823" mass="86337">MQSLCRASRRAALTKEPASRTMLTRTSNRRLLSSNSRFFQVSEEVQQALSEKRPVVALESTIYTHGYPYPENIALASRLESLVRLGGGVPATIGILDGVARVGLAADELVRLASSSTTGSDALKVSRRDLGYALGVKDKNGKAFNGGTTVSATSVLAHLAGVKVFATGGLGGVHRGVEQTMDVSADLTELGRTQIAVIAAGCKSFLDIPRTVEYLETQGVAVATFADGRTGKVEFPAFYSRESGVASPMVVQDAADAAKMINAHNSLGLQSGMLFGNPIPREVEVPFDQMEIAIKQAVADATAAGASGARATPFILAKIKELTGDKSLVANSALIESNVIMGTRVAKALREVESSEGSSAKSPEPSQHIVGPGSINFHPSGVSRGVTGEVKNAPIKSEPAPMRPASTVSRSDVFVAGILAVDFACDHKPRSNSASTLEMHTSNPASIAQSLGGVGHNVARAANLMGGNVKFCSAVGDDLSGKAALEALSAEGLGDSAVKVLPSGSSRRTAQYIAVNDHNKDLAVAMADMSILDVAMAGEKDVIAEAFENLWLPQIQESRPTHLAIDANWPPEYLSRWLEAGKSINAHVTFEPVSNAKCTTPFQLPAIPGHKQSETLTTFPSPAIHLATPNIYELAAMHSAAHSRGFFERQDWWQVIDALGIPSSGARTAMSLATSPALVDQGIPQQSVQLLPFISTICTKLGSKGVLVTQLLKAGDPRLTSGTHAPFILSRCSNGTEEELGVGGVYMRLFPPVEEVAPEDIVSVNGVGDTFAGTLIALMARGKAEGRDVGVEECVDVAQRAAVLTLKSAQAVSPELGKLRASI</sequence>
<keyword evidence="1" id="KW-0479">Metal-binding</keyword>
<dbReference type="GO" id="GO:0005737">
    <property type="term" value="C:cytoplasm"/>
    <property type="evidence" value="ECO:0007669"/>
    <property type="project" value="TreeGrafter"/>
</dbReference>
<feature type="compositionally biased region" description="Polar residues" evidence="6">
    <location>
        <begin position="355"/>
        <end position="365"/>
    </location>
</feature>
<dbReference type="EMBL" id="JAAQHG020000026">
    <property type="protein sequence ID" value="KAL1584465.1"/>
    <property type="molecule type" value="Genomic_DNA"/>
</dbReference>
<evidence type="ECO:0000256" key="5">
    <source>
        <dbReference type="ARBA" id="ARBA00023295"/>
    </source>
</evidence>
<evidence type="ECO:0000313" key="9">
    <source>
        <dbReference type="Proteomes" id="UP000803884"/>
    </source>
</evidence>
<dbReference type="RefSeq" id="XP_069227571.1">
    <property type="nucleotide sequence ID" value="XM_069374889.1"/>
</dbReference>
<dbReference type="SUPFAM" id="SSF53613">
    <property type="entry name" value="Ribokinase-like"/>
    <property type="match status" value="1"/>
</dbReference>
<dbReference type="SUPFAM" id="SSF110581">
    <property type="entry name" value="Indigoidine synthase A-like"/>
    <property type="match status" value="1"/>
</dbReference>
<dbReference type="Gene3D" id="3.40.1790.10">
    <property type="entry name" value="Indigoidine synthase domain"/>
    <property type="match status" value="1"/>
</dbReference>
<keyword evidence="4" id="KW-0456">Lyase</keyword>
<organism evidence="8 9">
    <name type="scientific">Cladosporium halotolerans</name>
    <dbReference type="NCBI Taxonomy" id="1052096"/>
    <lineage>
        <taxon>Eukaryota</taxon>
        <taxon>Fungi</taxon>
        <taxon>Dikarya</taxon>
        <taxon>Ascomycota</taxon>
        <taxon>Pezizomycotina</taxon>
        <taxon>Dothideomycetes</taxon>
        <taxon>Dothideomycetidae</taxon>
        <taxon>Cladosporiales</taxon>
        <taxon>Cladosporiaceae</taxon>
        <taxon>Cladosporium</taxon>
    </lineage>
</organism>